<proteinExistence type="predicted"/>
<dbReference type="RefSeq" id="WP_123688350.1">
    <property type="nucleotide sequence ID" value="NZ_AP019700.1"/>
</dbReference>
<evidence type="ECO:0000313" key="2">
    <source>
        <dbReference type="EMBL" id="ROQ01608.1"/>
    </source>
</evidence>
<protein>
    <submittedName>
        <fullName evidence="2">Glycosyltransferase involved in cell wall biosynthesis</fullName>
    </submittedName>
</protein>
<comment type="caution">
    <text evidence="2">The sequence shown here is derived from an EMBL/GenBank/DDBJ whole genome shotgun (WGS) entry which is preliminary data.</text>
</comment>
<dbReference type="SUPFAM" id="SSF53756">
    <property type="entry name" value="UDP-Glycosyltransferase/glycogen phosphorylase"/>
    <property type="match status" value="1"/>
</dbReference>
<dbReference type="Pfam" id="PF13524">
    <property type="entry name" value="Glyco_trans_1_2"/>
    <property type="match status" value="1"/>
</dbReference>
<keyword evidence="2" id="KW-0808">Transferase</keyword>
<dbReference type="OrthoDB" id="9810247at2"/>
<dbReference type="GO" id="GO:0016740">
    <property type="term" value="F:transferase activity"/>
    <property type="evidence" value="ECO:0007669"/>
    <property type="project" value="UniProtKB-KW"/>
</dbReference>
<keyword evidence="3" id="KW-1185">Reference proteome</keyword>
<accession>A0A3N1MDI5</accession>
<name>A0A3N1MDI5_9PROT</name>
<dbReference type="Proteomes" id="UP000278222">
    <property type="component" value="Unassembled WGS sequence"/>
</dbReference>
<gene>
    <name evidence="2" type="ORF">EDC65_0789</name>
</gene>
<feature type="domain" description="Spore protein YkvP/CgeB glycosyl transferase-like" evidence="1">
    <location>
        <begin position="370"/>
        <end position="493"/>
    </location>
</feature>
<dbReference type="Gene3D" id="3.40.50.2000">
    <property type="entry name" value="Glycogen Phosphorylase B"/>
    <property type="match status" value="1"/>
</dbReference>
<evidence type="ECO:0000259" key="1">
    <source>
        <dbReference type="Pfam" id="PF13524"/>
    </source>
</evidence>
<dbReference type="EMBL" id="RJKX01000011">
    <property type="protein sequence ID" value="ROQ01608.1"/>
    <property type="molecule type" value="Genomic_DNA"/>
</dbReference>
<organism evidence="2 3">
    <name type="scientific">Stella humosa</name>
    <dbReference type="NCBI Taxonomy" id="94"/>
    <lineage>
        <taxon>Bacteria</taxon>
        <taxon>Pseudomonadati</taxon>
        <taxon>Pseudomonadota</taxon>
        <taxon>Alphaproteobacteria</taxon>
        <taxon>Rhodospirillales</taxon>
        <taxon>Stellaceae</taxon>
        <taxon>Stella</taxon>
    </lineage>
</organism>
<dbReference type="AlphaFoldDB" id="A0A3N1MDI5"/>
<sequence>MSLTAYGRHILDRIPADAALVVHYGTDPELAQAFARINPDAVWLPWSAAADLAPRSAGAVLINGDMPAGADGDAILARAVELLAEGAMLLAVAHSADFHGVRAAEMAGIPVSPGLRRPEAMIATVEGAGATMCQVISLENDTAGAKAFAEAHPDTMTEVPPDLRVARLGSRRFLLEATRGPLPTPMFIYARMRDAKVGANGAMAEVRVARPLRFLSAIPNVRMVPEYDPTPMRPPQRPRAIFLYQRPILRRPPGIELLRALIQRQYLVVMEFDDHPSYWADIAEHDYLTFAGAHAVQTSTEPLAQVLRQYNPYVGVFRNDAAELPPRRAPRPPPSAEHPLRIFYGSLNRADSMRPLIDGINRLLRRTKVPIHFTVLADERFHDQLATRRKDYSAMVDHVRHRQMVDEADIVLLPLADTEFNRCKSDLSFVEASARGAVVLANPVVYGPSIVDGVTGMLFTTPEEFEAKLALLVENGALRQRLAANAHHYVRSQRMQKNQFRSRWQWYQSLLDRKEELDRAVRERIPEFRDL</sequence>
<evidence type="ECO:0000313" key="3">
    <source>
        <dbReference type="Proteomes" id="UP000278222"/>
    </source>
</evidence>
<reference evidence="2 3" key="1">
    <citation type="submission" date="2018-11" db="EMBL/GenBank/DDBJ databases">
        <title>Genomic Encyclopedia of Type Strains, Phase IV (KMG-IV): sequencing the most valuable type-strain genomes for metagenomic binning, comparative biology and taxonomic classification.</title>
        <authorList>
            <person name="Goeker M."/>
        </authorList>
    </citation>
    <scope>NUCLEOTIDE SEQUENCE [LARGE SCALE GENOMIC DNA]</scope>
    <source>
        <strain evidence="2 3">DSM 5900</strain>
    </source>
</reference>
<dbReference type="InterPro" id="IPR055259">
    <property type="entry name" value="YkvP/CgeB_Glyco_trans-like"/>
</dbReference>